<dbReference type="Pfam" id="PF16566">
    <property type="entry name" value="CREPT"/>
    <property type="match status" value="1"/>
</dbReference>
<evidence type="ECO:0000313" key="11">
    <source>
        <dbReference type="EMBL" id="KAH9424269.1"/>
    </source>
</evidence>
<keyword evidence="2 5" id="KW-0812">Transmembrane</keyword>
<proteinExistence type="predicted"/>
<dbReference type="Gene3D" id="1.25.40.90">
    <property type="match status" value="1"/>
</dbReference>
<keyword evidence="4 5" id="KW-0472">Membrane</keyword>
<dbReference type="PANTHER" id="PTHR12460:SF0">
    <property type="entry name" value="CID DOMAIN-CONTAINING PROTEIN-RELATED"/>
    <property type="match status" value="1"/>
</dbReference>
<dbReference type="EMBL" id="NJHN03000029">
    <property type="protein sequence ID" value="KAH9424269.1"/>
    <property type="molecule type" value="Genomic_DNA"/>
</dbReference>
<dbReference type="PANTHER" id="PTHR12460">
    <property type="entry name" value="CYCLIN-DEPENDENT KINASE INHIBITOR-RELATED PROTEIN"/>
    <property type="match status" value="1"/>
</dbReference>
<dbReference type="Proteomes" id="UP000887458">
    <property type="component" value="Unassembled WGS sequence"/>
</dbReference>
<feature type="domain" description="CID" evidence="10">
    <location>
        <begin position="1"/>
        <end position="133"/>
    </location>
</feature>
<dbReference type="InterPro" id="IPR006569">
    <property type="entry name" value="CID_dom"/>
</dbReference>
<feature type="coiled-coil region" evidence="6">
    <location>
        <begin position="321"/>
        <end position="355"/>
    </location>
</feature>
<reference evidence="11 12" key="2">
    <citation type="journal article" date="2022" name="Mol. Biol. Evol.">
        <title>Comparative Genomics Reveals Insights into the Divergent Evolution of Astigmatic Mites and Household Pest Adaptations.</title>
        <authorList>
            <person name="Xiong Q."/>
            <person name="Wan A.T."/>
            <person name="Liu X."/>
            <person name="Fung C.S."/>
            <person name="Xiao X."/>
            <person name="Malainual N."/>
            <person name="Hou J."/>
            <person name="Wang L."/>
            <person name="Wang M."/>
            <person name="Yang K.Y."/>
            <person name="Cui Y."/>
            <person name="Leung E.L."/>
            <person name="Nong W."/>
            <person name="Shin S.K."/>
            <person name="Au S.W."/>
            <person name="Jeong K.Y."/>
            <person name="Chew F.T."/>
            <person name="Hui J.H."/>
            <person name="Leung T.F."/>
            <person name="Tungtrongchitr A."/>
            <person name="Zhong N."/>
            <person name="Liu Z."/>
            <person name="Tsui S.K."/>
        </authorList>
    </citation>
    <scope>NUCLEOTIDE SEQUENCE [LARGE SCALE GENOMIC DNA]</scope>
    <source>
        <strain evidence="11">Derp</strain>
    </source>
</reference>
<sequence>MSGFTQQAFEKKLNELNSSQQSIQTVSLWLIHHRKHYKSIVQTWFQSLKKAKPAKRLTYMYLANDVIQNSRKKGPEFSKEFLTVLLKAFEHISNEIESSTLSSLERLLKIWEERNIYEKNHITSFKQALNIKTSSKSNSNTTTIVQDTETINNNNNNNNNISSSNTNNNKHTKKHLKRENEESSSHGNGHIHSSNKKFSPDFQLDAEVMNTMMTKIGSKIAAEYPVDMNNYENIESEKLIKILKELENCASADEDMRKKIASMPSELFDVKLFEKVISNGPTENWVQLVNEAQNILTSYNTRLAKELEGRKQLSTMLVYFIEGQRRALTQAEQSLKQYRDKLRKVISVREELQSHLQNLPDLITPIIWFDKDYLNSNEGLMKIVVIILSLASFIVAQFGPNNGRVSFYCFTSMSAFWISLTLFGLYAFHVVEKMYTFPWILGEFGYSIVWATFYFVSSLLMLIGGGVQTVVAIFGFFACAIFGYEAKRNYIRHQNNEIAQGERIMNVAKHDMIVIDE</sequence>
<feature type="transmembrane region" description="Helical" evidence="8">
    <location>
        <begin position="435"/>
        <end position="456"/>
    </location>
</feature>
<evidence type="ECO:0000256" key="3">
    <source>
        <dbReference type="ARBA" id="ARBA00022989"/>
    </source>
</evidence>
<evidence type="ECO:0000259" key="9">
    <source>
        <dbReference type="PROSITE" id="PS51225"/>
    </source>
</evidence>
<feature type="transmembrane region" description="Helical" evidence="8">
    <location>
        <begin position="462"/>
        <end position="484"/>
    </location>
</feature>
<dbReference type="SUPFAM" id="SSF48464">
    <property type="entry name" value="ENTH/VHS domain"/>
    <property type="match status" value="1"/>
</dbReference>
<accession>A0ABQ8JNT4</accession>
<reference evidence="11 12" key="1">
    <citation type="journal article" date="2018" name="J. Allergy Clin. Immunol.">
        <title>High-quality assembly of Dermatophagoides pteronyssinus genome and transcriptome reveals a wide range of novel allergens.</title>
        <authorList>
            <person name="Liu X.Y."/>
            <person name="Yang K.Y."/>
            <person name="Wang M.Q."/>
            <person name="Kwok J.S."/>
            <person name="Zeng X."/>
            <person name="Yang Z."/>
            <person name="Xiao X.J."/>
            <person name="Lau C.P."/>
            <person name="Li Y."/>
            <person name="Huang Z.M."/>
            <person name="Ba J.G."/>
            <person name="Yim A.K."/>
            <person name="Ouyang C.Y."/>
            <person name="Ngai S.M."/>
            <person name="Chan T.F."/>
            <person name="Leung E.L."/>
            <person name="Liu L."/>
            <person name="Liu Z.G."/>
            <person name="Tsui S.K."/>
        </authorList>
    </citation>
    <scope>NUCLEOTIDE SEQUENCE [LARGE SCALE GENOMIC DNA]</scope>
    <source>
        <strain evidence="11">Derp</strain>
    </source>
</reference>
<evidence type="ECO:0000259" key="10">
    <source>
        <dbReference type="PROSITE" id="PS51391"/>
    </source>
</evidence>
<dbReference type="Pfam" id="PF04818">
    <property type="entry name" value="CID"/>
    <property type="match status" value="1"/>
</dbReference>
<dbReference type="PROSITE" id="PS51225">
    <property type="entry name" value="MARVEL"/>
    <property type="match status" value="1"/>
</dbReference>
<evidence type="ECO:0000256" key="1">
    <source>
        <dbReference type="ARBA" id="ARBA00004141"/>
    </source>
</evidence>
<feature type="transmembrane region" description="Helical" evidence="8">
    <location>
        <begin position="379"/>
        <end position="399"/>
    </location>
</feature>
<evidence type="ECO:0000256" key="4">
    <source>
        <dbReference type="ARBA" id="ARBA00023136"/>
    </source>
</evidence>
<comment type="subcellular location">
    <subcellularLocation>
        <location evidence="1">Membrane</location>
        <topology evidence="1">Multi-pass membrane protein</topology>
    </subcellularLocation>
</comment>
<protein>
    <submittedName>
        <fullName evidence="11">Regulation of nuclear pre-mRNA domain-containing protein 1A</fullName>
    </submittedName>
</protein>
<feature type="transmembrane region" description="Helical" evidence="8">
    <location>
        <begin position="405"/>
        <end position="428"/>
    </location>
</feature>
<dbReference type="SMART" id="SM00582">
    <property type="entry name" value="RPR"/>
    <property type="match status" value="1"/>
</dbReference>
<gene>
    <name evidence="11" type="primary">RPRD1A</name>
    <name evidence="11" type="ORF">DERP_004451</name>
</gene>
<name>A0ABQ8JNT4_DERPT</name>
<dbReference type="InterPro" id="IPR008253">
    <property type="entry name" value="Marvel"/>
</dbReference>
<dbReference type="PROSITE" id="PS51391">
    <property type="entry name" value="CID"/>
    <property type="match status" value="1"/>
</dbReference>
<feature type="domain" description="MARVEL" evidence="9">
    <location>
        <begin position="373"/>
        <end position="494"/>
    </location>
</feature>
<keyword evidence="6" id="KW-0175">Coiled coil</keyword>
<dbReference type="InterPro" id="IPR008942">
    <property type="entry name" value="ENTH_VHS"/>
</dbReference>
<feature type="region of interest" description="Disordered" evidence="7">
    <location>
        <begin position="149"/>
        <end position="199"/>
    </location>
</feature>
<evidence type="ECO:0000256" key="7">
    <source>
        <dbReference type="SAM" id="MobiDB-lite"/>
    </source>
</evidence>
<evidence type="ECO:0000256" key="2">
    <source>
        <dbReference type="ARBA" id="ARBA00022692"/>
    </source>
</evidence>
<feature type="compositionally biased region" description="Low complexity" evidence="7">
    <location>
        <begin position="149"/>
        <end position="169"/>
    </location>
</feature>
<evidence type="ECO:0000313" key="12">
    <source>
        <dbReference type="Proteomes" id="UP000887458"/>
    </source>
</evidence>
<keyword evidence="3 8" id="KW-1133">Transmembrane helix</keyword>
<dbReference type="CDD" id="cd17002">
    <property type="entry name" value="CID_RPRD1"/>
    <property type="match status" value="1"/>
</dbReference>
<organism evidence="11 12">
    <name type="scientific">Dermatophagoides pteronyssinus</name>
    <name type="common">European house dust mite</name>
    <dbReference type="NCBI Taxonomy" id="6956"/>
    <lineage>
        <taxon>Eukaryota</taxon>
        <taxon>Metazoa</taxon>
        <taxon>Ecdysozoa</taxon>
        <taxon>Arthropoda</taxon>
        <taxon>Chelicerata</taxon>
        <taxon>Arachnida</taxon>
        <taxon>Acari</taxon>
        <taxon>Acariformes</taxon>
        <taxon>Sarcoptiformes</taxon>
        <taxon>Astigmata</taxon>
        <taxon>Psoroptidia</taxon>
        <taxon>Analgoidea</taxon>
        <taxon>Pyroglyphidae</taxon>
        <taxon>Dermatophagoidinae</taxon>
        <taxon>Dermatophagoides</taxon>
    </lineage>
</organism>
<keyword evidence="12" id="KW-1185">Reference proteome</keyword>
<evidence type="ECO:0000256" key="5">
    <source>
        <dbReference type="PROSITE-ProRule" id="PRU00581"/>
    </source>
</evidence>
<dbReference type="InterPro" id="IPR032337">
    <property type="entry name" value="RPRD1A/B_C"/>
</dbReference>
<dbReference type="Gene3D" id="6.10.250.2560">
    <property type="match status" value="1"/>
</dbReference>
<evidence type="ECO:0000256" key="8">
    <source>
        <dbReference type="SAM" id="Phobius"/>
    </source>
</evidence>
<comment type="caution">
    <text evidence="11">The sequence shown here is derived from an EMBL/GenBank/DDBJ whole genome shotgun (WGS) entry which is preliminary data.</text>
</comment>
<evidence type="ECO:0000256" key="6">
    <source>
        <dbReference type="SAM" id="Coils"/>
    </source>
</evidence>